<dbReference type="Proteomes" id="UP000187209">
    <property type="component" value="Unassembled WGS sequence"/>
</dbReference>
<proteinExistence type="predicted"/>
<sequence>MYILDTTAIIALVSELTYNIDSIPYIPFPRRTYLTQQISDELSSPGSLLSKLHSFTPYYVLLNSIKITEEIISKIAGPQEKLRYSQLKNSFIIIENYSTDENFSIVTANKKLKKKFPNHVFIYHAPRSLLGL</sequence>
<evidence type="ECO:0000313" key="1">
    <source>
        <dbReference type="EMBL" id="OMJ94242.1"/>
    </source>
</evidence>
<dbReference type="AlphaFoldDB" id="A0A1R2CZ12"/>
<name>A0A1R2CZ12_9CILI</name>
<dbReference type="EMBL" id="MPUH01000029">
    <property type="protein sequence ID" value="OMJ94242.1"/>
    <property type="molecule type" value="Genomic_DNA"/>
</dbReference>
<accession>A0A1R2CZ12</accession>
<evidence type="ECO:0000313" key="2">
    <source>
        <dbReference type="Proteomes" id="UP000187209"/>
    </source>
</evidence>
<gene>
    <name evidence="1" type="ORF">SteCoe_2577</name>
</gene>
<organism evidence="1 2">
    <name type="scientific">Stentor coeruleus</name>
    <dbReference type="NCBI Taxonomy" id="5963"/>
    <lineage>
        <taxon>Eukaryota</taxon>
        <taxon>Sar</taxon>
        <taxon>Alveolata</taxon>
        <taxon>Ciliophora</taxon>
        <taxon>Postciliodesmatophora</taxon>
        <taxon>Heterotrichea</taxon>
        <taxon>Heterotrichida</taxon>
        <taxon>Stentoridae</taxon>
        <taxon>Stentor</taxon>
    </lineage>
</organism>
<keyword evidence="2" id="KW-1185">Reference proteome</keyword>
<comment type="caution">
    <text evidence="1">The sequence shown here is derived from an EMBL/GenBank/DDBJ whole genome shotgun (WGS) entry which is preliminary data.</text>
</comment>
<protein>
    <submittedName>
        <fullName evidence="1">Uncharacterized protein</fullName>
    </submittedName>
</protein>
<reference evidence="1 2" key="1">
    <citation type="submission" date="2016-11" db="EMBL/GenBank/DDBJ databases">
        <title>The macronuclear genome of Stentor coeruleus: a giant cell with tiny introns.</title>
        <authorList>
            <person name="Slabodnick M."/>
            <person name="Ruby J.G."/>
            <person name="Reiff S.B."/>
            <person name="Swart E.C."/>
            <person name="Gosai S."/>
            <person name="Prabakaran S."/>
            <person name="Witkowska E."/>
            <person name="Larue G.E."/>
            <person name="Fisher S."/>
            <person name="Freeman R.M."/>
            <person name="Gunawardena J."/>
            <person name="Chu W."/>
            <person name="Stover N.A."/>
            <person name="Gregory B.D."/>
            <person name="Nowacki M."/>
            <person name="Derisi J."/>
            <person name="Roy S.W."/>
            <person name="Marshall W.F."/>
            <person name="Sood P."/>
        </authorList>
    </citation>
    <scope>NUCLEOTIDE SEQUENCE [LARGE SCALE GENOMIC DNA]</scope>
    <source>
        <strain evidence="1">WM001</strain>
    </source>
</reference>